<evidence type="ECO:0000313" key="8">
    <source>
        <dbReference type="EMBL" id="ODV58606.1"/>
    </source>
</evidence>
<dbReference type="EMBL" id="KV454491">
    <property type="protein sequence ID" value="ODV58606.1"/>
    <property type="molecule type" value="Genomic_DNA"/>
</dbReference>
<dbReference type="InterPro" id="IPR042098">
    <property type="entry name" value="TauD-like_sf"/>
</dbReference>
<evidence type="ECO:0000313" key="9">
    <source>
        <dbReference type="Proteomes" id="UP000095038"/>
    </source>
</evidence>
<name>A0A1D2VA98_9ASCO</name>
<comment type="similarity">
    <text evidence="2">Belongs to the TfdA dioxygenase family.</text>
</comment>
<gene>
    <name evidence="8" type="ORF">ASCRUDRAFT_77841</name>
</gene>
<dbReference type="RefSeq" id="XP_020044913.1">
    <property type="nucleotide sequence ID" value="XM_020194027.1"/>
</dbReference>
<dbReference type="Proteomes" id="UP000095038">
    <property type="component" value="Unassembled WGS sequence"/>
</dbReference>
<dbReference type="AlphaFoldDB" id="A0A1D2VA98"/>
<keyword evidence="9" id="KW-1185">Reference proteome</keyword>
<evidence type="ECO:0000256" key="1">
    <source>
        <dbReference type="ARBA" id="ARBA00001954"/>
    </source>
</evidence>
<dbReference type="FunFam" id="3.60.130.10:FF:000003">
    <property type="entry name" value="Alpha-ketoglutarate-dependent taurine dioxygenase"/>
    <property type="match status" value="1"/>
</dbReference>
<dbReference type="InParanoid" id="A0A1D2VA98"/>
<dbReference type="GO" id="GO:0000907">
    <property type="term" value="F:sulfonate dioxygenase activity"/>
    <property type="evidence" value="ECO:0007669"/>
    <property type="project" value="TreeGrafter"/>
</dbReference>
<keyword evidence="6" id="KW-0408">Iron</keyword>
<evidence type="ECO:0000259" key="7">
    <source>
        <dbReference type="Pfam" id="PF02668"/>
    </source>
</evidence>
<dbReference type="GO" id="GO:0046872">
    <property type="term" value="F:metal ion binding"/>
    <property type="evidence" value="ECO:0007669"/>
    <property type="project" value="UniProtKB-KW"/>
</dbReference>
<organism evidence="8 9">
    <name type="scientific">Ascoidea rubescens DSM 1968</name>
    <dbReference type="NCBI Taxonomy" id="1344418"/>
    <lineage>
        <taxon>Eukaryota</taxon>
        <taxon>Fungi</taxon>
        <taxon>Dikarya</taxon>
        <taxon>Ascomycota</taxon>
        <taxon>Saccharomycotina</taxon>
        <taxon>Saccharomycetes</taxon>
        <taxon>Ascoideaceae</taxon>
        <taxon>Ascoidea</taxon>
    </lineage>
</organism>
<proteinExistence type="inferred from homology"/>
<reference evidence="9" key="1">
    <citation type="submission" date="2016-05" db="EMBL/GenBank/DDBJ databases">
        <title>Comparative genomics of biotechnologically important yeasts.</title>
        <authorList>
            <consortium name="DOE Joint Genome Institute"/>
            <person name="Riley R."/>
            <person name="Haridas S."/>
            <person name="Wolfe K.H."/>
            <person name="Lopes M.R."/>
            <person name="Hittinger C.T."/>
            <person name="Goker M."/>
            <person name="Salamov A."/>
            <person name="Wisecaver J."/>
            <person name="Long T.M."/>
            <person name="Aerts A.L."/>
            <person name="Barry K."/>
            <person name="Choi C."/>
            <person name="Clum A."/>
            <person name="Coughlan A.Y."/>
            <person name="Deshpande S."/>
            <person name="Douglass A.P."/>
            <person name="Hanson S.J."/>
            <person name="Klenk H.-P."/>
            <person name="Labutti K."/>
            <person name="Lapidus A."/>
            <person name="Lindquist E."/>
            <person name="Lipzen A."/>
            <person name="Meier-Kolthoff J.P."/>
            <person name="Ohm R.A."/>
            <person name="Otillar R.P."/>
            <person name="Pangilinan J."/>
            <person name="Peng Y."/>
            <person name="Rokas A."/>
            <person name="Rosa C.A."/>
            <person name="Scheuner C."/>
            <person name="Sibirny A.A."/>
            <person name="Slot J.C."/>
            <person name="Stielow J.B."/>
            <person name="Sun H."/>
            <person name="Kurtzman C.P."/>
            <person name="Blackwell M."/>
            <person name="Grigoriev I.V."/>
            <person name="Jeffries T.W."/>
        </authorList>
    </citation>
    <scope>NUCLEOTIDE SEQUENCE [LARGE SCALE GENOMIC DNA]</scope>
    <source>
        <strain evidence="9">DSM 1968</strain>
    </source>
</reference>
<evidence type="ECO:0000256" key="3">
    <source>
        <dbReference type="ARBA" id="ARBA00022723"/>
    </source>
</evidence>
<dbReference type="PANTHER" id="PTHR30468">
    <property type="entry name" value="ALPHA-KETOGLUTARATE-DEPENDENT SULFONATE DIOXYGENASE"/>
    <property type="match status" value="1"/>
</dbReference>
<comment type="cofactor">
    <cofactor evidence="1">
        <name>Fe(2+)</name>
        <dbReference type="ChEBI" id="CHEBI:29033"/>
    </cofactor>
</comment>
<dbReference type="InterPro" id="IPR051323">
    <property type="entry name" value="AtsK-like"/>
</dbReference>
<dbReference type="OrthoDB" id="10257314at2759"/>
<evidence type="ECO:0000256" key="5">
    <source>
        <dbReference type="ARBA" id="ARBA00023002"/>
    </source>
</evidence>
<dbReference type="GeneID" id="30967663"/>
<accession>A0A1D2VA98</accession>
<dbReference type="STRING" id="1344418.A0A1D2VA98"/>
<dbReference type="GO" id="GO:0044273">
    <property type="term" value="P:sulfur compound catabolic process"/>
    <property type="evidence" value="ECO:0007669"/>
    <property type="project" value="TreeGrafter"/>
</dbReference>
<evidence type="ECO:0000256" key="4">
    <source>
        <dbReference type="ARBA" id="ARBA00022964"/>
    </source>
</evidence>
<evidence type="ECO:0000256" key="2">
    <source>
        <dbReference type="ARBA" id="ARBA00005896"/>
    </source>
</evidence>
<keyword evidence="5" id="KW-0560">Oxidoreductase</keyword>
<dbReference type="Pfam" id="PF02668">
    <property type="entry name" value="TauD"/>
    <property type="match status" value="1"/>
</dbReference>
<protein>
    <submittedName>
        <fullName evidence="8">TauD-domain-containing protein</fullName>
    </submittedName>
</protein>
<dbReference type="InterPro" id="IPR003819">
    <property type="entry name" value="TauD/TfdA-like"/>
</dbReference>
<dbReference type="SUPFAM" id="SSF51197">
    <property type="entry name" value="Clavaminate synthase-like"/>
    <property type="match status" value="1"/>
</dbReference>
<evidence type="ECO:0000256" key="6">
    <source>
        <dbReference type="ARBA" id="ARBA00023004"/>
    </source>
</evidence>
<dbReference type="FunCoup" id="A0A1D2VA98">
    <property type="interactions" value="5"/>
</dbReference>
<feature type="domain" description="TauD/TfdA-like" evidence="7">
    <location>
        <begin position="101"/>
        <end position="373"/>
    </location>
</feature>
<dbReference type="PANTHER" id="PTHR30468:SF1">
    <property type="entry name" value="ALPHA-KETOGLUTARATE-DEPENDENT SULFONATE DIOXYGENASE"/>
    <property type="match status" value="1"/>
</dbReference>
<keyword evidence="3" id="KW-0479">Metal-binding</keyword>
<dbReference type="Gene3D" id="3.60.130.10">
    <property type="entry name" value="Clavaminate synthase-like"/>
    <property type="match status" value="1"/>
</dbReference>
<dbReference type="GO" id="GO:0005737">
    <property type="term" value="C:cytoplasm"/>
    <property type="evidence" value="ECO:0007669"/>
    <property type="project" value="TreeGrafter"/>
</dbReference>
<keyword evidence="4" id="KW-0223">Dioxygenase</keyword>
<sequence>MSAVTTKTSEETILDEQSTLRLTFALPGESLSGQTKKDEKTGALIVEREDEYKYKDWLPTWEPTFYKPLEFFEHVDRGTNANPSFINLFPPQKLKNDQIKFRSISPKFGVEVTGDVQLSQLSDEAKNELSLYVAQKGVVVFRNQDLKDQSLDFNKKYGEYFGPLHIHQSTPAPKDYPEFHLVYRKVKKDESSYVFGDRLAGLDWHSDVSYELQPPGLTFLVLLDGPETGGDTCFANAEEAYERLSPKFKSLLEGLTCCHSGFEQSTAYKAQGTLLRRAPVAHNHPIVRTHPLTGKKSLYISGNFATHINGLKLEESNLILNFLKDFIKASNDLQIRANWENGTVVCWDNRRVLHSSTVDWDNAEVARHLYRITPQAEKPF</sequence>